<evidence type="ECO:0000313" key="1">
    <source>
        <dbReference type="EMBL" id="KKP54391.1"/>
    </source>
</evidence>
<organism evidence="1 2">
    <name type="scientific">candidate division WS6 bacterium GW2011_GWB1_33_6</name>
    <dbReference type="NCBI Taxonomy" id="1619088"/>
    <lineage>
        <taxon>Bacteria</taxon>
        <taxon>Candidatus Dojkabacteria</taxon>
    </lineage>
</organism>
<dbReference type="InterPro" id="IPR012833">
    <property type="entry name" value="NrdD"/>
</dbReference>
<name>A0A0G0ASL1_9BACT</name>
<dbReference type="Proteomes" id="UP000034488">
    <property type="component" value="Unassembled WGS sequence"/>
</dbReference>
<comment type="caution">
    <text evidence="1">The sequence shown here is derived from an EMBL/GenBank/DDBJ whole genome shotgun (WGS) entry which is preliminary data.</text>
</comment>
<reference evidence="1 2" key="1">
    <citation type="journal article" date="2015" name="Nature">
        <title>rRNA introns, odd ribosomes, and small enigmatic genomes across a large radiation of phyla.</title>
        <authorList>
            <person name="Brown C.T."/>
            <person name="Hug L.A."/>
            <person name="Thomas B.C."/>
            <person name="Sharon I."/>
            <person name="Castelle C.J."/>
            <person name="Singh A."/>
            <person name="Wilkins M.J."/>
            <person name="Williams K.H."/>
            <person name="Banfield J.F."/>
        </authorList>
    </citation>
    <scope>NUCLEOTIDE SEQUENCE [LARGE SCALE GENOMIC DNA]</scope>
</reference>
<dbReference type="AlphaFoldDB" id="A0A0G0ASL1"/>
<proteinExistence type="predicted"/>
<dbReference type="GO" id="GO:0008998">
    <property type="term" value="F:ribonucleoside-triphosphate reductase (thioredoxin) activity"/>
    <property type="evidence" value="ECO:0007669"/>
    <property type="project" value="InterPro"/>
</dbReference>
<accession>A0A0G0ASL1</accession>
<dbReference type="EMBL" id="LBPI01000019">
    <property type="protein sequence ID" value="KKP54391.1"/>
    <property type="molecule type" value="Genomic_DNA"/>
</dbReference>
<dbReference type="Pfam" id="PF13597">
    <property type="entry name" value="NRDD"/>
    <property type="match status" value="1"/>
</dbReference>
<evidence type="ECO:0000313" key="2">
    <source>
        <dbReference type="Proteomes" id="UP000034488"/>
    </source>
</evidence>
<dbReference type="GO" id="GO:0006260">
    <property type="term" value="P:DNA replication"/>
    <property type="evidence" value="ECO:0007669"/>
    <property type="project" value="InterPro"/>
</dbReference>
<protein>
    <submittedName>
        <fullName evidence="1">Anaerobic ribonucleoside-triphosphate reductase</fullName>
    </submittedName>
</protein>
<gene>
    <name evidence="1" type="ORF">UR47_C0019G0007</name>
</gene>
<sequence>MQNQDMSMVCNLVILFNILLSHVMTKKEKPIVRQRCEVYSRIVGYIRPVTQWNPGKQSEFQDRVTFIA</sequence>